<comment type="caution">
    <text evidence="1">The sequence shown here is derived from an EMBL/GenBank/DDBJ whole genome shotgun (WGS) entry which is preliminary data.</text>
</comment>
<dbReference type="PANTHER" id="PTHR33973:SF4">
    <property type="entry name" value="OS07G0153300 PROTEIN"/>
    <property type="match status" value="1"/>
</dbReference>
<evidence type="ECO:0000313" key="2">
    <source>
        <dbReference type="Proteomes" id="UP000286934"/>
    </source>
</evidence>
<reference evidence="2" key="1">
    <citation type="journal article" date="2018" name="Front. Microbiol.">
        <title>Genome-Based Analysis Reveals the Taxonomy and Diversity of the Family Idiomarinaceae.</title>
        <authorList>
            <person name="Liu Y."/>
            <person name="Lai Q."/>
            <person name="Shao Z."/>
        </authorList>
    </citation>
    <scope>NUCLEOTIDE SEQUENCE [LARGE SCALE GENOMIC DNA]</scope>
    <source>
        <strain evidence="2">AIS</strain>
    </source>
</reference>
<gene>
    <name evidence="1" type="ORF">CWE13_01985</name>
</gene>
<dbReference type="InterPro" id="IPR010775">
    <property type="entry name" value="DUF1365"/>
</dbReference>
<dbReference type="EMBL" id="PIPP01000001">
    <property type="protein sequence ID" value="RUO38434.1"/>
    <property type="molecule type" value="Genomic_DNA"/>
</dbReference>
<proteinExistence type="predicted"/>
<organism evidence="1 2">
    <name type="scientific">Aliidiomarina shirensis</name>
    <dbReference type="NCBI Taxonomy" id="1048642"/>
    <lineage>
        <taxon>Bacteria</taxon>
        <taxon>Pseudomonadati</taxon>
        <taxon>Pseudomonadota</taxon>
        <taxon>Gammaproteobacteria</taxon>
        <taxon>Alteromonadales</taxon>
        <taxon>Idiomarinaceae</taxon>
        <taxon>Aliidiomarina</taxon>
    </lineage>
</organism>
<dbReference type="AlphaFoldDB" id="A0A432WXC5"/>
<accession>A0A432WXC5</accession>
<protein>
    <submittedName>
        <fullName evidence="1">DUF1365 domain-containing protein</fullName>
    </submittedName>
</protein>
<keyword evidence="2" id="KW-1185">Reference proteome</keyword>
<name>A0A432WXC5_9GAMM</name>
<dbReference type="PANTHER" id="PTHR33973">
    <property type="entry name" value="OS07G0153300 PROTEIN"/>
    <property type="match status" value="1"/>
</dbReference>
<sequence length="271" mass="31893">MDNQHISDTSLTGTKHSRHAVYYGNVRHRRFTPKEHRFNYQLMQWWLDLSDLENANGLSRLFSVGPSWAPLQFRAENYLPNEHREYPEQPLNEAVLAKMSELAAQPLSGNVFFLGNIRNFGIFFSPINCYYLQNSNGEFTHMLAEVSNTPWNERHYYLLDVENPQDHDKAFHVSPFNPLEMRYHWRLSAPQLLTHSKLLVHIEAHREQRVFDASMTLTRYALNQSEIKRVLRKHPWMALKIVSGIYWQALKLFAKRVPYFGHPGNKKDSGR</sequence>
<dbReference type="Pfam" id="PF07103">
    <property type="entry name" value="DUF1365"/>
    <property type="match status" value="1"/>
</dbReference>
<dbReference type="Proteomes" id="UP000286934">
    <property type="component" value="Unassembled WGS sequence"/>
</dbReference>
<dbReference type="RefSeq" id="WP_126805655.1">
    <property type="nucleotide sequence ID" value="NZ_PIPP01000001.1"/>
</dbReference>
<dbReference type="OrthoDB" id="9778801at2"/>
<evidence type="ECO:0000313" key="1">
    <source>
        <dbReference type="EMBL" id="RUO38434.1"/>
    </source>
</evidence>